<dbReference type="CDD" id="cd22160">
    <property type="entry name" value="F-box_AtFBL13-like"/>
    <property type="match status" value="1"/>
</dbReference>
<dbReference type="InterPro" id="IPR001810">
    <property type="entry name" value="F-box_dom"/>
</dbReference>
<evidence type="ECO:0000313" key="3">
    <source>
        <dbReference type="EMBL" id="KAG2641548.1"/>
    </source>
</evidence>
<evidence type="ECO:0000256" key="1">
    <source>
        <dbReference type="SAM" id="MobiDB-lite"/>
    </source>
</evidence>
<accession>A0A8T0W294</accession>
<keyword evidence="4" id="KW-1185">Reference proteome</keyword>
<dbReference type="EMBL" id="CM029039">
    <property type="protein sequence ID" value="KAG2641548.1"/>
    <property type="molecule type" value="Genomic_DNA"/>
</dbReference>
<feature type="region of interest" description="Disordered" evidence="1">
    <location>
        <begin position="1"/>
        <end position="20"/>
    </location>
</feature>
<reference evidence="3" key="1">
    <citation type="submission" date="2020-05" db="EMBL/GenBank/DDBJ databases">
        <title>WGS assembly of Panicum virgatum.</title>
        <authorList>
            <person name="Lovell J.T."/>
            <person name="Jenkins J."/>
            <person name="Shu S."/>
            <person name="Juenger T.E."/>
            <person name="Schmutz J."/>
        </authorList>
    </citation>
    <scope>NUCLEOTIDE SEQUENCE</scope>
    <source>
        <strain evidence="3">AP13</strain>
    </source>
</reference>
<dbReference type="SMART" id="SM00256">
    <property type="entry name" value="FBOX"/>
    <property type="match status" value="1"/>
</dbReference>
<name>A0A8T0W294_PANVG</name>
<sequence>MERSGGEVSAMGSRVSSDSDAAAGEDRLSALPDDVLVLILLRLDTAAAARTSILSRRWRHLWAILPELHFRVAPEPARTRAILESHEAALRFLRVRTLGAAPDSVAAWLPAAARRLSGRFVFINEDAAKEGGEEEEEEEEEQGGAFELPCFGKATAIYLGLRSLGVAMPQAGIFARLTELSLFRVRLHGPCELGDVISSPRCPCLQKLCIYFVWGLNNLAIHSGSLLRVELLFVRGLNNLAIHSGSLLRVELDDLGDLQQLTIGAPVLEYLQVSGCIFNDENQQLASISAPQLVFLYWSDPYDPSSVDLGKMERVQRLSTSDFLVYGPNNLAVAHNRGCVRLLERFKVVEDLILTLKYFGEIENFAYLMDDMTVLPDITFLKLNVLAYGHAFGASAFHVLRMCSGIRRLKLFLAPTHSEAQSSCPSVCICGQQANWKTEEVSLNRLEEVEITGLRGSENEIAFLKRLLSWAALLKMMTIYCDNSVAEKMANELRQMLRSFSRTEVCMKVYTYEDMIKALCEKSS</sequence>
<dbReference type="PANTHER" id="PTHR34709:SF61">
    <property type="entry name" value="OS07G0229100 PROTEIN"/>
    <property type="match status" value="1"/>
</dbReference>
<dbReference type="PANTHER" id="PTHR34709">
    <property type="entry name" value="OS10G0396666 PROTEIN"/>
    <property type="match status" value="1"/>
</dbReference>
<organism evidence="3 4">
    <name type="scientific">Panicum virgatum</name>
    <name type="common">Blackwell switchgrass</name>
    <dbReference type="NCBI Taxonomy" id="38727"/>
    <lineage>
        <taxon>Eukaryota</taxon>
        <taxon>Viridiplantae</taxon>
        <taxon>Streptophyta</taxon>
        <taxon>Embryophyta</taxon>
        <taxon>Tracheophyta</taxon>
        <taxon>Spermatophyta</taxon>
        <taxon>Magnoliopsida</taxon>
        <taxon>Liliopsida</taxon>
        <taxon>Poales</taxon>
        <taxon>Poaceae</taxon>
        <taxon>PACMAD clade</taxon>
        <taxon>Panicoideae</taxon>
        <taxon>Panicodae</taxon>
        <taxon>Paniceae</taxon>
        <taxon>Panicinae</taxon>
        <taxon>Panicum</taxon>
        <taxon>Panicum sect. Hiantes</taxon>
    </lineage>
</organism>
<dbReference type="Pfam" id="PF00646">
    <property type="entry name" value="F-box"/>
    <property type="match status" value="1"/>
</dbReference>
<feature type="domain" description="F-box" evidence="2">
    <location>
        <begin position="25"/>
        <end position="61"/>
    </location>
</feature>
<dbReference type="AlphaFoldDB" id="A0A8T0W294"/>
<protein>
    <recommendedName>
        <fullName evidence="2">F-box domain-containing protein</fullName>
    </recommendedName>
</protein>
<evidence type="ECO:0000313" key="4">
    <source>
        <dbReference type="Proteomes" id="UP000823388"/>
    </source>
</evidence>
<dbReference type="InterPro" id="IPR036047">
    <property type="entry name" value="F-box-like_dom_sf"/>
</dbReference>
<proteinExistence type="predicted"/>
<dbReference type="Proteomes" id="UP000823388">
    <property type="component" value="Chromosome 2K"/>
</dbReference>
<dbReference type="PROSITE" id="PS50181">
    <property type="entry name" value="FBOX"/>
    <property type="match status" value="1"/>
</dbReference>
<comment type="caution">
    <text evidence="3">The sequence shown here is derived from an EMBL/GenBank/DDBJ whole genome shotgun (WGS) entry which is preliminary data.</text>
</comment>
<dbReference type="SUPFAM" id="SSF81383">
    <property type="entry name" value="F-box domain"/>
    <property type="match status" value="1"/>
</dbReference>
<dbReference type="InterPro" id="IPR053781">
    <property type="entry name" value="F-box_AtFBL13-like"/>
</dbReference>
<dbReference type="OrthoDB" id="689532at2759"/>
<gene>
    <name evidence="3" type="ORF">PVAP13_2KG247490</name>
</gene>
<evidence type="ECO:0000259" key="2">
    <source>
        <dbReference type="PROSITE" id="PS50181"/>
    </source>
</evidence>
<dbReference type="InterPro" id="IPR055312">
    <property type="entry name" value="FBL15-like"/>
</dbReference>